<name>A0A7X2ZRQ8_9FLAO</name>
<dbReference type="RefSeq" id="WP_038236721.1">
    <property type="nucleotide sequence ID" value="NZ_RCNR01000006.1"/>
</dbReference>
<evidence type="ECO:0000313" key="2">
    <source>
        <dbReference type="Proteomes" id="UP000540519"/>
    </source>
</evidence>
<comment type="caution">
    <text evidence="1">The sequence shown here is derived from an EMBL/GenBank/DDBJ whole genome shotgun (WGS) entry which is preliminary data.</text>
</comment>
<reference evidence="1 2" key="1">
    <citation type="journal article" date="2019" name="Mar. Drugs">
        <title>Comparative Genomics and CAZyme Genome Repertoires of Marine Zobellia amurskyensis KMM 3526(T) and Zobellia laminariae KMM 3676(T).</title>
        <authorList>
            <person name="Chernysheva N."/>
            <person name="Bystritskaya E."/>
            <person name="Stenkova A."/>
            <person name="Golovkin I."/>
            <person name="Nedashkovskaya O."/>
            <person name="Isaeva M."/>
        </authorList>
    </citation>
    <scope>NUCLEOTIDE SEQUENCE [LARGE SCALE GENOMIC DNA]</scope>
    <source>
        <strain evidence="1 2">KMM 3526</strain>
    </source>
</reference>
<dbReference type="EMBL" id="RCNR01000006">
    <property type="protein sequence ID" value="MUH35169.1"/>
    <property type="molecule type" value="Genomic_DNA"/>
</dbReference>
<organism evidence="1 2">
    <name type="scientific">Zobellia amurskyensis</name>
    <dbReference type="NCBI Taxonomy" id="248905"/>
    <lineage>
        <taxon>Bacteria</taxon>
        <taxon>Pseudomonadati</taxon>
        <taxon>Bacteroidota</taxon>
        <taxon>Flavobacteriia</taxon>
        <taxon>Flavobacteriales</taxon>
        <taxon>Flavobacteriaceae</taxon>
        <taxon>Zobellia</taxon>
    </lineage>
</organism>
<keyword evidence="2" id="KW-1185">Reference proteome</keyword>
<dbReference type="AlphaFoldDB" id="A0A7X2ZRQ8"/>
<gene>
    <name evidence="1" type="ORF">D9O36_04895</name>
</gene>
<dbReference type="OrthoDB" id="1163349at2"/>
<accession>A0A7X2ZRQ8</accession>
<proteinExistence type="predicted"/>
<evidence type="ECO:0000313" key="1">
    <source>
        <dbReference type="EMBL" id="MUH35169.1"/>
    </source>
</evidence>
<sequence length="124" mass="14566">MVRTEKSENQEFLEKSINHLEATGFEDIKADIEGYDTPKSYVRKGTDSKITPDIVALKNGRKYYFEISLKSSKPRLLKTKWLFLDTLSRMNSNRFRIITTKGHYKFTDNMLEDINLTNKEPIRI</sequence>
<protein>
    <submittedName>
        <fullName evidence="1">Uncharacterized protein</fullName>
    </submittedName>
</protein>
<dbReference type="Proteomes" id="UP000540519">
    <property type="component" value="Unassembled WGS sequence"/>
</dbReference>